<feature type="compositionally biased region" description="Basic residues" evidence="9">
    <location>
        <begin position="462"/>
        <end position="474"/>
    </location>
</feature>
<comment type="caution">
    <text evidence="11">The sequence shown here is derived from an EMBL/GenBank/DDBJ whole genome shotgun (WGS) entry which is preliminary data.</text>
</comment>
<keyword evidence="5" id="KW-0862">Zinc</keyword>
<feature type="domain" description="C2H2-type" evidence="10">
    <location>
        <begin position="764"/>
        <end position="787"/>
    </location>
</feature>
<dbReference type="Pfam" id="PF05622">
    <property type="entry name" value="HOOK"/>
    <property type="match status" value="2"/>
</dbReference>
<reference evidence="11 12" key="1">
    <citation type="journal article" date="2018" name="Nat. Ecol. Evol.">
        <title>Genomic signatures of mitonuclear coevolution across populations of Tigriopus californicus.</title>
        <authorList>
            <person name="Barreto F.S."/>
            <person name="Watson E.T."/>
            <person name="Lima T.G."/>
            <person name="Willett C.S."/>
            <person name="Edmands S."/>
            <person name="Li W."/>
            <person name="Burton R.S."/>
        </authorList>
    </citation>
    <scope>NUCLEOTIDE SEQUENCE [LARGE SCALE GENOMIC DNA]</scope>
    <source>
        <strain evidence="11 12">San Diego</strain>
    </source>
</reference>
<dbReference type="GO" id="GO:0010468">
    <property type="term" value="P:regulation of gene expression"/>
    <property type="evidence" value="ECO:0007669"/>
    <property type="project" value="TreeGrafter"/>
</dbReference>
<feature type="compositionally biased region" description="Basic and acidic residues" evidence="9">
    <location>
        <begin position="484"/>
        <end position="505"/>
    </location>
</feature>
<dbReference type="Proteomes" id="UP000318571">
    <property type="component" value="Chromosome 4"/>
</dbReference>
<evidence type="ECO:0000313" key="12">
    <source>
        <dbReference type="Proteomes" id="UP000318571"/>
    </source>
</evidence>
<dbReference type="OMA" id="KFTSHKR"/>
<evidence type="ECO:0000256" key="2">
    <source>
        <dbReference type="ARBA" id="ARBA00022723"/>
    </source>
</evidence>
<feature type="domain" description="C2H2-type" evidence="10">
    <location>
        <begin position="1209"/>
        <end position="1237"/>
    </location>
</feature>
<feature type="domain" description="C2H2-type" evidence="10">
    <location>
        <begin position="1031"/>
        <end position="1058"/>
    </location>
</feature>
<keyword evidence="2" id="KW-0479">Metal-binding</keyword>
<feature type="compositionally biased region" description="Polar residues" evidence="9">
    <location>
        <begin position="855"/>
        <end position="867"/>
    </location>
</feature>
<feature type="coiled-coil region" evidence="8">
    <location>
        <begin position="40"/>
        <end position="134"/>
    </location>
</feature>
<dbReference type="Pfam" id="PF00096">
    <property type="entry name" value="zf-C2H2"/>
    <property type="match status" value="3"/>
</dbReference>
<feature type="non-terminal residue" evidence="11">
    <location>
        <position position="1557"/>
    </location>
</feature>
<evidence type="ECO:0000256" key="7">
    <source>
        <dbReference type="PROSITE-ProRule" id="PRU00042"/>
    </source>
</evidence>
<feature type="domain" description="C2H2-type" evidence="10">
    <location>
        <begin position="1181"/>
        <end position="1208"/>
    </location>
</feature>
<dbReference type="InterPro" id="IPR050331">
    <property type="entry name" value="Zinc_finger"/>
</dbReference>
<dbReference type="InterPro" id="IPR036236">
    <property type="entry name" value="Znf_C2H2_sf"/>
</dbReference>
<evidence type="ECO:0000256" key="3">
    <source>
        <dbReference type="ARBA" id="ARBA00022737"/>
    </source>
</evidence>
<feature type="domain" description="C2H2-type" evidence="10">
    <location>
        <begin position="820"/>
        <end position="848"/>
    </location>
</feature>
<comment type="subcellular location">
    <subcellularLocation>
        <location evidence="1">Nucleus</location>
    </subcellularLocation>
</comment>
<feature type="region of interest" description="Disordered" evidence="9">
    <location>
        <begin position="849"/>
        <end position="908"/>
    </location>
</feature>
<dbReference type="GO" id="GO:0005634">
    <property type="term" value="C:nucleus"/>
    <property type="evidence" value="ECO:0007669"/>
    <property type="project" value="UniProtKB-SubCell"/>
</dbReference>
<dbReference type="GO" id="GO:0008270">
    <property type="term" value="F:zinc ion binding"/>
    <property type="evidence" value="ECO:0007669"/>
    <property type="project" value="UniProtKB-KW"/>
</dbReference>
<feature type="domain" description="C2H2-type" evidence="10">
    <location>
        <begin position="1324"/>
        <end position="1352"/>
    </location>
</feature>
<feature type="domain" description="C2H2-type" evidence="10">
    <location>
        <begin position="644"/>
        <end position="671"/>
    </location>
</feature>
<keyword evidence="6" id="KW-0539">Nucleus</keyword>
<feature type="domain" description="C2H2-type" evidence="10">
    <location>
        <begin position="735"/>
        <end position="763"/>
    </location>
</feature>
<evidence type="ECO:0000256" key="6">
    <source>
        <dbReference type="ARBA" id="ARBA00023242"/>
    </source>
</evidence>
<keyword evidence="3" id="KW-0677">Repeat</keyword>
<evidence type="ECO:0000256" key="5">
    <source>
        <dbReference type="ARBA" id="ARBA00022833"/>
    </source>
</evidence>
<accession>A0A553NPD5</accession>
<gene>
    <name evidence="11" type="ORF">TCAL_13451</name>
</gene>
<dbReference type="SMART" id="SM00355">
    <property type="entry name" value="ZnF_C2H2"/>
    <property type="match status" value="26"/>
</dbReference>
<feature type="coiled-coil region" evidence="8">
    <location>
        <begin position="162"/>
        <end position="196"/>
    </location>
</feature>
<sequence>MIPPSIKERLLRLQRENKRLNVALSGGGSSALLGRDSGNIQVLQSMIDTMKERSNELEDANRKANQKILELESKLEDHLASTNVAVPRIPGSKEELELKLSESKKKVASLQETMQKKDMEIQGMEERYKRYIEKAKSVIKTFEPKQGGVAGGSGGSVGGPELVMLRSQINDKDRIIENIEQENEKARAVREMEDRLITSAFYNLSMQMHRNAVESRLVFSLGQANTLLMGSVGDGRDEPWWVEVQAFCVRVSLEAWIVLLRNQFDLHWAEEPHWTRTMLYQPHTGRYLTRVWGQTHRQGVLSSPEGLAPLARRFFLQQEVCLGLSWSGVAPAGHDPENPEKVAIPRSLRFSPNCTRMVDDGPRPPKLGSHTPQCPACAVWVDPPPLDRPELPMEAAIESVAPDFKPELSEDDTIPVLFQTAGPEDREEEAQDEAGRAEAAGSAILDTLNESEHDEPAPGGRRASRRRVQIRSRRVPCQSKRAKLGPDHHFAEQSEWGEGKEKQENDVEEEEDEEEEEIGERPEQKAASDLICPVCRKEFLKSVSLRRHLREFHLKANFICMQCNPAQKAFDYPEEAFGHYQACHSALRLSQFQIKCPNCRDVIDLGGQPDALVVHCRACLKAKQRQQRQQRSLNRPQPSSKTEFVCDECGKRFASAQCLRFHIKVHTGEGIIACPECPYQTPDPSRMKVHRKIHLRQQGLLSKVVCDWCGLALRDNCSLKLHIATQHDASRPMSSTCSYCQKTFTTKRTLSLHIARKHETSEKFKCEECGKGFSAASLLRFHTKNNHRAPAFKCGFCGKMMTSKVSLQCHERIHTGENPYRCQLCDYSCKSSATLSLHRKFIHNQGKNLTEHPIDQSSATSLNQSDVMSIRRRRKSRSSERPIQSHTDSTTAHSLANSAIQNPTAGPAGSKTVGLVCPICQKEYGFLNSFRDHMRLVHLKGQFKCTHCDPVTILAFPSQVVHHYQSAHPSLPTHAFRIQCPNCKDVVDFSEDLPSLAVHYQHCVKASKKRAGLRYQQKLRSNQAQGTKPAFVCDECGKKYASARSLDYHIKLHRGQDLIACPRPQCSYETPNPHVMKLHSKKHLREEGLLAKVVCDLCGLELRDNGSLKLHMATQHDSAKPLSSTCGHCHKTFATKTVMLRHIHRMHDTSEAFKCDKCGKGFSTSVLLLEHAQRNHRPPAFKCSFCAKMLSSKDSLKCHERLHTGENPFRCQLCDYTCKSSSSLSLHRKFVHKEGRNLLATYDMGTTKRGRPPNPQAPQPSGLSENEQVDPGRQLAKPVQVYPKNLNNKRDADGKYKCEYCDHRVTTLSGKLTHKKLYHGWGRFACDSCPSVFKEALVFCRHIMDTHVGVSEGTCPQCQQRINFDVDEQVFEGHYMACVRSNRMAQYAKLVAAQRLKTPETVQCTCDTCGRTFNSLQRLKIHRRIHEGKGSLCKECGFWASHPSVLKCHMQKHEREKGLVSELICPHCARVCLGPGQYKTHLESRHQPFQCSQCPEVFLGKRLLNIHSSAIHGANRCDTCAMCFTSIGILRRHRLTHSEPSFQCRFCPKMFKAERCL</sequence>
<feature type="domain" description="C2H2-type" evidence="10">
    <location>
        <begin position="530"/>
        <end position="553"/>
    </location>
</feature>
<keyword evidence="8" id="KW-0175">Coiled coil</keyword>
<feature type="domain" description="C2H2-type" evidence="10">
    <location>
        <begin position="1404"/>
        <end position="1431"/>
    </location>
</feature>
<proteinExistence type="predicted"/>
<feature type="domain" description="C2H2-type" evidence="10">
    <location>
        <begin position="792"/>
        <end position="819"/>
    </location>
</feature>
<feature type="domain" description="C2H2-type" evidence="10">
    <location>
        <begin position="1093"/>
        <end position="1121"/>
    </location>
</feature>
<keyword evidence="12" id="KW-1185">Reference proteome</keyword>
<feature type="domain" description="C2H2-type" evidence="10">
    <location>
        <begin position="1124"/>
        <end position="1152"/>
    </location>
</feature>
<dbReference type="Gene3D" id="3.30.160.60">
    <property type="entry name" value="Classic Zinc Finger"/>
    <property type="match status" value="13"/>
</dbReference>
<dbReference type="FunFam" id="3.30.160.60:FF:000100">
    <property type="entry name" value="Zinc finger 45-like"/>
    <property type="match status" value="1"/>
</dbReference>
<evidence type="ECO:0000256" key="1">
    <source>
        <dbReference type="ARBA" id="ARBA00004123"/>
    </source>
</evidence>
<evidence type="ECO:0000259" key="10">
    <source>
        <dbReference type="PROSITE" id="PS50157"/>
    </source>
</evidence>
<organism evidence="11 12">
    <name type="scientific">Tigriopus californicus</name>
    <name type="common">Marine copepod</name>
    <dbReference type="NCBI Taxonomy" id="6832"/>
    <lineage>
        <taxon>Eukaryota</taxon>
        <taxon>Metazoa</taxon>
        <taxon>Ecdysozoa</taxon>
        <taxon>Arthropoda</taxon>
        <taxon>Crustacea</taxon>
        <taxon>Multicrustacea</taxon>
        <taxon>Hexanauplia</taxon>
        <taxon>Copepoda</taxon>
        <taxon>Harpacticoida</taxon>
        <taxon>Harpacticidae</taxon>
        <taxon>Tigriopus</taxon>
    </lineage>
</organism>
<dbReference type="EMBL" id="VCGU01000011">
    <property type="protein sequence ID" value="TRY67311.1"/>
    <property type="molecule type" value="Genomic_DNA"/>
</dbReference>
<dbReference type="PROSITE" id="PS50157">
    <property type="entry name" value="ZINC_FINGER_C2H2_2"/>
    <property type="match status" value="17"/>
</dbReference>
<keyword evidence="4 7" id="KW-0863">Zinc-finger</keyword>
<evidence type="ECO:0000256" key="9">
    <source>
        <dbReference type="SAM" id="MobiDB-lite"/>
    </source>
</evidence>
<dbReference type="InterPro" id="IPR013087">
    <property type="entry name" value="Znf_C2H2_type"/>
</dbReference>
<feature type="domain" description="C2H2-type" evidence="10">
    <location>
        <begin position="1153"/>
        <end position="1176"/>
    </location>
</feature>
<dbReference type="PROSITE" id="PS00028">
    <property type="entry name" value="ZINC_FINGER_C2H2_1"/>
    <property type="match status" value="17"/>
</dbReference>
<evidence type="ECO:0000256" key="4">
    <source>
        <dbReference type="ARBA" id="ARBA00022771"/>
    </source>
</evidence>
<dbReference type="PANTHER" id="PTHR16515">
    <property type="entry name" value="PR DOMAIN ZINC FINGER PROTEIN"/>
    <property type="match status" value="1"/>
</dbReference>
<protein>
    <recommendedName>
        <fullName evidence="10">C2H2-type domain-containing protein</fullName>
    </recommendedName>
</protein>
<dbReference type="STRING" id="6832.A0A553NPD5"/>
<feature type="compositionally biased region" description="Polar residues" evidence="9">
    <location>
        <begin position="882"/>
        <end position="904"/>
    </location>
</feature>
<dbReference type="GO" id="GO:0031122">
    <property type="term" value="P:cytoplasmic microtubule organization"/>
    <property type="evidence" value="ECO:0007669"/>
    <property type="project" value="InterPro"/>
</dbReference>
<dbReference type="PANTHER" id="PTHR16515:SF66">
    <property type="entry name" value="C2H2-TYPE DOMAIN-CONTAINING PROTEIN"/>
    <property type="match status" value="1"/>
</dbReference>
<feature type="region of interest" description="Disordered" evidence="9">
    <location>
        <begin position="446"/>
        <end position="525"/>
    </location>
</feature>
<name>A0A553NPD5_TIGCA</name>
<feature type="compositionally biased region" description="Acidic residues" evidence="9">
    <location>
        <begin position="506"/>
        <end position="518"/>
    </location>
</feature>
<evidence type="ECO:0000313" key="11">
    <source>
        <dbReference type="EMBL" id="TRY67311.1"/>
    </source>
</evidence>
<feature type="domain" description="C2H2-type" evidence="10">
    <location>
        <begin position="1515"/>
        <end position="1542"/>
    </location>
</feature>
<dbReference type="SUPFAM" id="SSF57667">
    <property type="entry name" value="beta-beta-alpha zinc fingers"/>
    <property type="match status" value="8"/>
</dbReference>
<dbReference type="GO" id="GO:0008017">
    <property type="term" value="F:microtubule binding"/>
    <property type="evidence" value="ECO:0007669"/>
    <property type="project" value="InterPro"/>
</dbReference>
<feature type="domain" description="C2H2-type" evidence="10">
    <location>
        <begin position="1489"/>
        <end position="1517"/>
    </location>
</feature>
<feature type="region of interest" description="Disordered" evidence="9">
    <location>
        <begin position="1244"/>
        <end position="1275"/>
    </location>
</feature>
<feature type="domain" description="C2H2-type" evidence="10">
    <location>
        <begin position="704"/>
        <end position="732"/>
    </location>
</feature>
<evidence type="ECO:0000256" key="8">
    <source>
        <dbReference type="SAM" id="Coils"/>
    </source>
</evidence>
<dbReference type="InterPro" id="IPR008636">
    <property type="entry name" value="Hook_C"/>
</dbReference>